<gene>
    <name evidence="2" type="ORF">F7Q99_21570</name>
</gene>
<dbReference type="Proteomes" id="UP000450000">
    <property type="component" value="Unassembled WGS sequence"/>
</dbReference>
<dbReference type="InterPro" id="IPR006674">
    <property type="entry name" value="HD_domain"/>
</dbReference>
<proteinExistence type="predicted"/>
<keyword evidence="3" id="KW-1185">Reference proteome</keyword>
<dbReference type="Pfam" id="PF01966">
    <property type="entry name" value="HD"/>
    <property type="match status" value="1"/>
</dbReference>
<accession>A0A6N7KVZ6</accession>
<evidence type="ECO:0000313" key="2">
    <source>
        <dbReference type="EMBL" id="MQS14779.1"/>
    </source>
</evidence>
<evidence type="ECO:0000313" key="3">
    <source>
        <dbReference type="Proteomes" id="UP000450000"/>
    </source>
</evidence>
<dbReference type="EMBL" id="WBOF01000001">
    <property type="protein sequence ID" value="MQS14779.1"/>
    <property type="molecule type" value="Genomic_DNA"/>
</dbReference>
<comment type="caution">
    <text evidence="2">The sequence shown here is derived from an EMBL/GenBank/DDBJ whole genome shotgun (WGS) entry which is preliminary data.</text>
</comment>
<dbReference type="OrthoDB" id="338520at2"/>
<sequence>MTPNALQRALTLPGDPVLRPLPPQVAVLLEELQAPPRLAAHLRAVHDVAHQLVDWAEQHYPQLDFNRHAVLFGAATHDIGKVLHPEELSWPGSAHEVAGHDLLIARGVTEELARFARSHASWNAPGVSTDDLLVSLADKVWKGKRVTDLEQLLIERLSEASHQRPWEAFVALDDVLDQIAQDAERRLAFQAEHPVAPGIG</sequence>
<protein>
    <submittedName>
        <fullName evidence="2">HD domain-containing protein</fullName>
    </submittedName>
</protein>
<dbReference type="SUPFAM" id="SSF109604">
    <property type="entry name" value="HD-domain/PDEase-like"/>
    <property type="match status" value="1"/>
</dbReference>
<organism evidence="2 3">
    <name type="scientific">Streptomyces kaniharaensis</name>
    <dbReference type="NCBI Taxonomy" id="212423"/>
    <lineage>
        <taxon>Bacteria</taxon>
        <taxon>Bacillati</taxon>
        <taxon>Actinomycetota</taxon>
        <taxon>Actinomycetes</taxon>
        <taxon>Kitasatosporales</taxon>
        <taxon>Streptomycetaceae</taxon>
        <taxon>Streptomyces</taxon>
    </lineage>
</organism>
<reference evidence="2 3" key="1">
    <citation type="submission" date="2019-09" db="EMBL/GenBank/DDBJ databases">
        <title>Genome Sequences of Streptomyces kaniharaensis ATCC 21070.</title>
        <authorList>
            <person name="Zhu W."/>
            <person name="De Crecy-Lagard V."/>
            <person name="Richards N.G."/>
        </authorList>
    </citation>
    <scope>NUCLEOTIDE SEQUENCE [LARGE SCALE GENOMIC DNA]</scope>
    <source>
        <strain evidence="2 3">SF-557</strain>
    </source>
</reference>
<dbReference type="Gene3D" id="1.10.3210.10">
    <property type="entry name" value="Hypothetical protein af1432"/>
    <property type="match status" value="1"/>
</dbReference>
<dbReference type="AlphaFoldDB" id="A0A6N7KVZ6"/>
<name>A0A6N7KVZ6_9ACTN</name>
<evidence type="ECO:0000259" key="1">
    <source>
        <dbReference type="Pfam" id="PF01966"/>
    </source>
</evidence>
<feature type="domain" description="HD" evidence="1">
    <location>
        <begin position="48"/>
        <end position="140"/>
    </location>
</feature>
<dbReference type="RefSeq" id="WP_153463857.1">
    <property type="nucleotide sequence ID" value="NZ_WBOF01000001.1"/>
</dbReference>